<feature type="domain" description="Zn(2)-C6 fungal-type" evidence="2">
    <location>
        <begin position="92"/>
        <end position="124"/>
    </location>
</feature>
<sequence length="334" mass="37231">MTSGAQKSAATTWNSGPIWTQNGWIESTLDALLILEAARRGLIPRVTRRLVDSERKMISSAYVSPNTDPEPTNKIQMALLEHVDLKSSKLGACARCRTLKVRCEFKTDSDPCTRCLKSGHECVVPGQKKRCSPRNYLLPDHMVIPSQTSYQADKDIMNHDSSTPKEDACDDFEGEEEALDVHDLEKDVDDGFEDEAESLESEPRPQASLPIPNELGAGAFFSGSRNFTINGGEYQAVNGDKHTTINNNPTISIYNIYPGNDNSPPVPSNPSNPPAAPCSPAFSTKRSPRRPRSRWSITTFTHMVYHHYLPAVMYYPMLWTGYFVPVFVPARPWP</sequence>
<feature type="compositionally biased region" description="Pro residues" evidence="1">
    <location>
        <begin position="264"/>
        <end position="277"/>
    </location>
</feature>
<dbReference type="Pfam" id="PF09729">
    <property type="entry name" value="Gti1_Pac2"/>
    <property type="match status" value="1"/>
</dbReference>
<dbReference type="GO" id="GO:0008270">
    <property type="term" value="F:zinc ion binding"/>
    <property type="evidence" value="ECO:0007669"/>
    <property type="project" value="InterPro"/>
</dbReference>
<protein>
    <recommendedName>
        <fullName evidence="2">Zn(2)-C6 fungal-type domain-containing protein</fullName>
    </recommendedName>
</protein>
<name>A0A6A4GDM2_9AGAR</name>
<dbReference type="GO" id="GO:0003677">
    <property type="term" value="F:DNA binding"/>
    <property type="evidence" value="ECO:0007669"/>
    <property type="project" value="TreeGrafter"/>
</dbReference>
<dbReference type="Pfam" id="PF00172">
    <property type="entry name" value="Zn_clus"/>
    <property type="match status" value="1"/>
</dbReference>
<dbReference type="PANTHER" id="PTHR28027:SF2">
    <property type="entry name" value="TRANSCRIPTIONAL REGULATOR MIT1"/>
    <property type="match status" value="1"/>
</dbReference>
<feature type="region of interest" description="Disordered" evidence="1">
    <location>
        <begin position="257"/>
        <end position="290"/>
    </location>
</feature>
<gene>
    <name evidence="3" type="ORF">BT96DRAFT_1027178</name>
</gene>
<dbReference type="PROSITE" id="PS00463">
    <property type="entry name" value="ZN2_CY6_FUNGAL_1"/>
    <property type="match status" value="1"/>
</dbReference>
<dbReference type="SMART" id="SM00066">
    <property type="entry name" value="GAL4"/>
    <property type="match status" value="1"/>
</dbReference>
<dbReference type="Gene3D" id="4.10.240.10">
    <property type="entry name" value="Zn(2)-C6 fungal-type DNA-binding domain"/>
    <property type="match status" value="1"/>
</dbReference>
<feature type="compositionally biased region" description="Acidic residues" evidence="1">
    <location>
        <begin position="191"/>
        <end position="200"/>
    </location>
</feature>
<dbReference type="SUPFAM" id="SSF57701">
    <property type="entry name" value="Zn2/Cys6 DNA-binding domain"/>
    <property type="match status" value="1"/>
</dbReference>
<dbReference type="PANTHER" id="PTHR28027">
    <property type="entry name" value="TRANSCRIPTIONAL REGULATOR MIT1"/>
    <property type="match status" value="1"/>
</dbReference>
<dbReference type="InterPro" id="IPR001138">
    <property type="entry name" value="Zn2Cys6_DnaBD"/>
</dbReference>
<reference evidence="3" key="1">
    <citation type="journal article" date="2019" name="Environ. Microbiol.">
        <title>Fungal ecological strategies reflected in gene transcription - a case study of two litter decomposers.</title>
        <authorList>
            <person name="Barbi F."/>
            <person name="Kohler A."/>
            <person name="Barry K."/>
            <person name="Baskaran P."/>
            <person name="Daum C."/>
            <person name="Fauchery L."/>
            <person name="Ihrmark K."/>
            <person name="Kuo A."/>
            <person name="LaButti K."/>
            <person name="Lipzen A."/>
            <person name="Morin E."/>
            <person name="Grigoriev I.V."/>
            <person name="Henrissat B."/>
            <person name="Lindahl B."/>
            <person name="Martin F."/>
        </authorList>
    </citation>
    <scope>NUCLEOTIDE SEQUENCE</scope>
    <source>
        <strain evidence="3">JB14</strain>
    </source>
</reference>
<dbReference type="PROSITE" id="PS50048">
    <property type="entry name" value="ZN2_CY6_FUNGAL_2"/>
    <property type="match status" value="1"/>
</dbReference>
<dbReference type="AlphaFoldDB" id="A0A6A4GDM2"/>
<evidence type="ECO:0000259" key="2">
    <source>
        <dbReference type="PROSITE" id="PS50048"/>
    </source>
</evidence>
<dbReference type="EMBL" id="ML770429">
    <property type="protein sequence ID" value="KAE9383518.1"/>
    <property type="molecule type" value="Genomic_DNA"/>
</dbReference>
<dbReference type="InterPro" id="IPR018608">
    <property type="entry name" value="Gti1/Pac2"/>
</dbReference>
<organism evidence="3 4">
    <name type="scientific">Gymnopus androsaceus JB14</name>
    <dbReference type="NCBI Taxonomy" id="1447944"/>
    <lineage>
        <taxon>Eukaryota</taxon>
        <taxon>Fungi</taxon>
        <taxon>Dikarya</taxon>
        <taxon>Basidiomycota</taxon>
        <taxon>Agaricomycotina</taxon>
        <taxon>Agaricomycetes</taxon>
        <taxon>Agaricomycetidae</taxon>
        <taxon>Agaricales</taxon>
        <taxon>Marasmiineae</taxon>
        <taxon>Omphalotaceae</taxon>
        <taxon>Gymnopus</taxon>
    </lineage>
</organism>
<dbReference type="Proteomes" id="UP000799118">
    <property type="component" value="Unassembled WGS sequence"/>
</dbReference>
<feature type="region of interest" description="Disordered" evidence="1">
    <location>
        <begin position="191"/>
        <end position="212"/>
    </location>
</feature>
<proteinExistence type="predicted"/>
<evidence type="ECO:0000313" key="3">
    <source>
        <dbReference type="EMBL" id="KAE9383518.1"/>
    </source>
</evidence>
<dbReference type="GO" id="GO:0000981">
    <property type="term" value="F:DNA-binding transcription factor activity, RNA polymerase II-specific"/>
    <property type="evidence" value="ECO:0007669"/>
    <property type="project" value="InterPro"/>
</dbReference>
<dbReference type="InterPro" id="IPR036864">
    <property type="entry name" value="Zn2-C6_fun-type_DNA-bd_sf"/>
</dbReference>
<dbReference type="CDD" id="cd00067">
    <property type="entry name" value="GAL4"/>
    <property type="match status" value="1"/>
</dbReference>
<dbReference type="OrthoDB" id="39175at2759"/>
<keyword evidence="4" id="KW-1185">Reference proteome</keyword>
<evidence type="ECO:0000313" key="4">
    <source>
        <dbReference type="Proteomes" id="UP000799118"/>
    </source>
</evidence>
<evidence type="ECO:0000256" key="1">
    <source>
        <dbReference type="SAM" id="MobiDB-lite"/>
    </source>
</evidence>
<accession>A0A6A4GDM2</accession>